<accession>A0A173XYH0</accession>
<organism evidence="1 2">
    <name type="scientific">Flavonifractor plautii</name>
    <name type="common">Fusobacterium plautii</name>
    <dbReference type="NCBI Taxonomy" id="292800"/>
    <lineage>
        <taxon>Bacteria</taxon>
        <taxon>Bacillati</taxon>
        <taxon>Bacillota</taxon>
        <taxon>Clostridia</taxon>
        <taxon>Eubacteriales</taxon>
        <taxon>Oscillospiraceae</taxon>
        <taxon>Flavonifractor</taxon>
    </lineage>
</organism>
<sequence length="161" mass="18480">MVKWVYQIVTPIRHRALVFNTRLFAGTAADDALVTGSTLSFCRLMCLCVKRRNIMLNDKRRSLLNSALFRADNRTEQKTISPFSLALILTFDFAALSERRSCPEDRSRRFVLLGALDAALRQRTYPVRTVMQFSRFRCDCKTILAKNIALSRISKRSENAL</sequence>
<dbReference type="EMBL" id="CYZT01000003">
    <property type="protein sequence ID" value="CUN56704.1"/>
    <property type="molecule type" value="Genomic_DNA"/>
</dbReference>
<reference evidence="1 2" key="1">
    <citation type="submission" date="2015-09" db="EMBL/GenBank/DDBJ databases">
        <authorList>
            <consortium name="Pathogen Informatics"/>
        </authorList>
    </citation>
    <scope>NUCLEOTIDE SEQUENCE [LARGE SCALE GENOMIC DNA]</scope>
    <source>
        <strain evidence="1 2">2789STDY5608854</strain>
    </source>
</reference>
<dbReference type="AlphaFoldDB" id="A0A173XYH0"/>
<name>A0A173XYH0_FLAPL</name>
<dbReference type="Proteomes" id="UP000095746">
    <property type="component" value="Unassembled WGS sequence"/>
</dbReference>
<protein>
    <submittedName>
        <fullName evidence="1">Uncharacterized protein</fullName>
    </submittedName>
</protein>
<gene>
    <name evidence="1" type="ORF">ERS852411_00108</name>
</gene>
<evidence type="ECO:0000313" key="2">
    <source>
        <dbReference type="Proteomes" id="UP000095746"/>
    </source>
</evidence>
<proteinExistence type="predicted"/>
<evidence type="ECO:0000313" key="1">
    <source>
        <dbReference type="EMBL" id="CUN56704.1"/>
    </source>
</evidence>
<dbReference type="RefSeq" id="WP_157081573.1">
    <property type="nucleotide sequence ID" value="NZ_JADNAN010000011.1"/>
</dbReference>